<dbReference type="RefSeq" id="WP_098006045.1">
    <property type="nucleotide sequence ID" value="NZ_JAWLRU010000002.1"/>
</dbReference>
<sequence length="122" mass="14483">MEGYKKYMEDEIMTNHPVENTILMYENCIKRLRVVKKYYQDFKFSQADEELERVEQILAELKMQVNESVDLELAKNLYGLYDYILAELFKIHKLRIIEPIANIEGILKDLIEGFRGAMKNAE</sequence>
<dbReference type="GO" id="GO:0005829">
    <property type="term" value="C:cytosol"/>
    <property type="evidence" value="ECO:0007669"/>
    <property type="project" value="UniProtKB-SubCell"/>
</dbReference>
<feature type="coiled-coil region" evidence="6">
    <location>
        <begin position="44"/>
        <end position="71"/>
    </location>
</feature>
<dbReference type="PANTHER" id="PTHR34773:SF1">
    <property type="entry name" value="FLAGELLAR SECRETION CHAPERONE FLIS"/>
    <property type="match status" value="1"/>
</dbReference>
<evidence type="ECO:0008006" key="9">
    <source>
        <dbReference type="Google" id="ProtNLM"/>
    </source>
</evidence>
<evidence type="ECO:0000256" key="4">
    <source>
        <dbReference type="ARBA" id="ARBA00022795"/>
    </source>
</evidence>
<protein>
    <recommendedName>
        <fullName evidence="9">Flagellar protein FliS</fullName>
    </recommendedName>
</protein>
<dbReference type="InterPro" id="IPR003713">
    <property type="entry name" value="FliS"/>
</dbReference>
<dbReference type="PANTHER" id="PTHR34773">
    <property type="entry name" value="FLAGELLAR SECRETION CHAPERONE FLIS"/>
    <property type="match status" value="1"/>
</dbReference>
<dbReference type="EMBL" id="NVMX01000052">
    <property type="protein sequence ID" value="PDZ95577.1"/>
    <property type="molecule type" value="Genomic_DNA"/>
</dbReference>
<dbReference type="InterPro" id="IPR036584">
    <property type="entry name" value="FliS_sf"/>
</dbReference>
<dbReference type="Gene3D" id="1.20.120.340">
    <property type="entry name" value="Flagellar protein FliS"/>
    <property type="match status" value="1"/>
</dbReference>
<comment type="subcellular location">
    <subcellularLocation>
        <location evidence="1">Cytoplasm</location>
        <location evidence="1">Cytosol</location>
    </subcellularLocation>
</comment>
<keyword evidence="3" id="KW-0963">Cytoplasm</keyword>
<keyword evidence="5" id="KW-0143">Chaperone</keyword>
<name>A0A9X6SUV9_BACCE</name>
<dbReference type="Pfam" id="PF02561">
    <property type="entry name" value="FliS"/>
    <property type="match status" value="1"/>
</dbReference>
<accession>A0A9X6SUV9</accession>
<reference evidence="7 8" key="1">
    <citation type="submission" date="2017-09" db="EMBL/GenBank/DDBJ databases">
        <title>Large-scale bioinformatics analysis of Bacillus genomes uncovers conserved roles of natural products in bacterial physiology.</title>
        <authorList>
            <consortium name="Agbiome Team Llc"/>
            <person name="Bleich R.M."/>
            <person name="Grubbs K.J."/>
            <person name="Santa Maria K.C."/>
            <person name="Allen S.E."/>
            <person name="Farag S."/>
            <person name="Shank E.A."/>
            <person name="Bowers A."/>
        </authorList>
    </citation>
    <scope>NUCLEOTIDE SEQUENCE [LARGE SCALE GENOMIC DNA]</scope>
    <source>
        <strain evidence="7 8">AFS092789</strain>
    </source>
</reference>
<organism evidence="7 8">
    <name type="scientific">Bacillus cereus</name>
    <dbReference type="NCBI Taxonomy" id="1396"/>
    <lineage>
        <taxon>Bacteria</taxon>
        <taxon>Bacillati</taxon>
        <taxon>Bacillota</taxon>
        <taxon>Bacilli</taxon>
        <taxon>Bacillales</taxon>
        <taxon>Bacillaceae</taxon>
        <taxon>Bacillus</taxon>
        <taxon>Bacillus cereus group</taxon>
    </lineage>
</organism>
<gene>
    <name evidence="7" type="ORF">CON36_27465</name>
</gene>
<keyword evidence="4" id="KW-1005">Bacterial flagellum biogenesis</keyword>
<evidence type="ECO:0000256" key="2">
    <source>
        <dbReference type="ARBA" id="ARBA00008787"/>
    </source>
</evidence>
<dbReference type="GO" id="GO:0071973">
    <property type="term" value="P:bacterial-type flagellum-dependent cell motility"/>
    <property type="evidence" value="ECO:0007669"/>
    <property type="project" value="TreeGrafter"/>
</dbReference>
<dbReference type="Proteomes" id="UP000219922">
    <property type="component" value="Unassembled WGS sequence"/>
</dbReference>
<dbReference type="AlphaFoldDB" id="A0A9X6SUV9"/>
<evidence type="ECO:0000256" key="1">
    <source>
        <dbReference type="ARBA" id="ARBA00004514"/>
    </source>
</evidence>
<dbReference type="SUPFAM" id="SSF101116">
    <property type="entry name" value="Flagellar export chaperone FliS"/>
    <property type="match status" value="1"/>
</dbReference>
<keyword evidence="6" id="KW-0175">Coiled coil</keyword>
<evidence type="ECO:0000256" key="6">
    <source>
        <dbReference type="SAM" id="Coils"/>
    </source>
</evidence>
<evidence type="ECO:0000313" key="7">
    <source>
        <dbReference type="EMBL" id="PDZ95577.1"/>
    </source>
</evidence>
<evidence type="ECO:0000256" key="5">
    <source>
        <dbReference type="ARBA" id="ARBA00023186"/>
    </source>
</evidence>
<dbReference type="GO" id="GO:0044780">
    <property type="term" value="P:bacterial-type flagellum assembly"/>
    <property type="evidence" value="ECO:0007669"/>
    <property type="project" value="InterPro"/>
</dbReference>
<comment type="caution">
    <text evidence="7">The sequence shown here is derived from an EMBL/GenBank/DDBJ whole genome shotgun (WGS) entry which is preliminary data.</text>
</comment>
<evidence type="ECO:0000313" key="8">
    <source>
        <dbReference type="Proteomes" id="UP000219922"/>
    </source>
</evidence>
<evidence type="ECO:0000256" key="3">
    <source>
        <dbReference type="ARBA" id="ARBA00022490"/>
    </source>
</evidence>
<comment type="similarity">
    <text evidence="2">Belongs to the FliS family.</text>
</comment>
<proteinExistence type="inferred from homology"/>